<dbReference type="Proteomes" id="UP001276854">
    <property type="component" value="Unassembled WGS sequence"/>
</dbReference>
<protein>
    <submittedName>
        <fullName evidence="1">Uncharacterized protein</fullName>
    </submittedName>
</protein>
<comment type="caution">
    <text evidence="1">The sequence shown here is derived from an EMBL/GenBank/DDBJ whole genome shotgun (WGS) entry which is preliminary data.</text>
</comment>
<dbReference type="EMBL" id="JAWONS010000165">
    <property type="protein sequence ID" value="MDW2797982.1"/>
    <property type="molecule type" value="Genomic_DNA"/>
</dbReference>
<organism evidence="1 2">
    <name type="scientific">Clostridium boliviensis</name>
    <dbReference type="NCBI Taxonomy" id="318465"/>
    <lineage>
        <taxon>Bacteria</taxon>
        <taxon>Bacillati</taxon>
        <taxon>Bacillota</taxon>
        <taxon>Clostridia</taxon>
        <taxon>Eubacteriales</taxon>
        <taxon>Clostridiaceae</taxon>
        <taxon>Clostridium</taxon>
    </lineage>
</organism>
<evidence type="ECO:0000313" key="2">
    <source>
        <dbReference type="Proteomes" id="UP001276854"/>
    </source>
</evidence>
<keyword evidence="2" id="KW-1185">Reference proteome</keyword>
<proteinExistence type="predicted"/>
<reference evidence="1 2" key="1">
    <citation type="submission" date="2023-10" db="EMBL/GenBank/DDBJ databases">
        <title>A novel Glycoside Hydrolase 43-Like Enzyme from Clostrdium boliviensis is an Endo-xylanase, and a Candidate for Xylooligosaccharides Production from Different Xylan Substrates.</title>
        <authorList>
            <person name="Alvarez M.T."/>
            <person name="Rocabado-Villegas L.R."/>
            <person name="Salas-Veizaga D.M."/>
            <person name="Linares-Pasten J.A."/>
            <person name="Gudmundsdottir E.E."/>
            <person name="Hreggvidsson G.O."/>
            <person name="Adlercreutz P."/>
            <person name="Nordberg Karlsson E."/>
        </authorList>
    </citation>
    <scope>NUCLEOTIDE SEQUENCE [LARGE SCALE GENOMIC DNA]</scope>
    <source>
        <strain evidence="1 2">E-1</strain>
    </source>
</reference>
<gene>
    <name evidence="1" type="ORF">RZO55_10385</name>
</gene>
<evidence type="ECO:0000313" key="1">
    <source>
        <dbReference type="EMBL" id="MDW2797982.1"/>
    </source>
</evidence>
<name>A0ABU4GP18_9CLOT</name>
<sequence length="111" mass="12926">MNEKKKIFLQVSLPDYVVDWIDLNAEEKVLKRGPTCRMVLIEVLSSISENELPKLQFVFSHKVNLPTTIVAFEITKQMNEKLLNLCKYIPVSKKKLAEILICQRFESSRED</sequence>
<dbReference type="RefSeq" id="WP_318064224.1">
    <property type="nucleotide sequence ID" value="NZ_JAWONS010000165.1"/>
</dbReference>
<accession>A0ABU4GP18</accession>